<keyword evidence="2" id="KW-1185">Reference proteome</keyword>
<comment type="caution">
    <text evidence="1">The sequence shown here is derived from an EMBL/GenBank/DDBJ whole genome shotgun (WGS) entry which is preliminary data.</text>
</comment>
<protein>
    <submittedName>
        <fullName evidence="1">Uncharacterized protein</fullName>
    </submittedName>
</protein>
<evidence type="ECO:0000313" key="1">
    <source>
        <dbReference type="EMBL" id="KAJ1143527.1"/>
    </source>
</evidence>
<accession>A0AAV7QVN5</accession>
<dbReference type="AlphaFoldDB" id="A0AAV7QVN5"/>
<evidence type="ECO:0000313" key="2">
    <source>
        <dbReference type="Proteomes" id="UP001066276"/>
    </source>
</evidence>
<gene>
    <name evidence="1" type="ORF">NDU88_009835</name>
</gene>
<dbReference type="EMBL" id="JANPWB010000010">
    <property type="protein sequence ID" value="KAJ1143527.1"/>
    <property type="molecule type" value="Genomic_DNA"/>
</dbReference>
<reference evidence="1" key="1">
    <citation type="journal article" date="2022" name="bioRxiv">
        <title>Sequencing and chromosome-scale assembly of the giantPleurodeles waltlgenome.</title>
        <authorList>
            <person name="Brown T."/>
            <person name="Elewa A."/>
            <person name="Iarovenko S."/>
            <person name="Subramanian E."/>
            <person name="Araus A.J."/>
            <person name="Petzold A."/>
            <person name="Susuki M."/>
            <person name="Suzuki K.-i.T."/>
            <person name="Hayashi T."/>
            <person name="Toyoda A."/>
            <person name="Oliveira C."/>
            <person name="Osipova E."/>
            <person name="Leigh N.D."/>
            <person name="Simon A."/>
            <person name="Yun M.H."/>
        </authorList>
    </citation>
    <scope>NUCLEOTIDE SEQUENCE</scope>
    <source>
        <strain evidence="1">20211129_DDA</strain>
        <tissue evidence="1">Liver</tissue>
    </source>
</reference>
<proteinExistence type="predicted"/>
<name>A0AAV7QVN5_PLEWA</name>
<dbReference type="Proteomes" id="UP001066276">
    <property type="component" value="Chromosome 6"/>
</dbReference>
<sequence>MYDQLEWSEEVEKDLEEIEGPHTRMSQASFISDQSSAAKATNALLYDEASNDLHLMVTKKNSQQSTNGATSSGQDLKWDCTASPLLGGNAAGNKEDGLSHLDTATLETIDQSIMAHLKETRVDSRRAQIASQKLQGEICKLIKTCTEFSEKMTEVNNRAAVVESEVMDKRKCVRQPRLM</sequence>
<organism evidence="1 2">
    <name type="scientific">Pleurodeles waltl</name>
    <name type="common">Iberian ribbed newt</name>
    <dbReference type="NCBI Taxonomy" id="8319"/>
    <lineage>
        <taxon>Eukaryota</taxon>
        <taxon>Metazoa</taxon>
        <taxon>Chordata</taxon>
        <taxon>Craniata</taxon>
        <taxon>Vertebrata</taxon>
        <taxon>Euteleostomi</taxon>
        <taxon>Amphibia</taxon>
        <taxon>Batrachia</taxon>
        <taxon>Caudata</taxon>
        <taxon>Salamandroidea</taxon>
        <taxon>Salamandridae</taxon>
        <taxon>Pleurodelinae</taxon>
        <taxon>Pleurodeles</taxon>
    </lineage>
</organism>